<dbReference type="Proteomes" id="UP001165136">
    <property type="component" value="Unassembled WGS sequence"/>
</dbReference>
<gene>
    <name evidence="2" type="ORF">Atai01_02710</name>
</gene>
<dbReference type="GO" id="GO:0004519">
    <property type="term" value="F:endonuclease activity"/>
    <property type="evidence" value="ECO:0007669"/>
    <property type="project" value="InterPro"/>
</dbReference>
<reference evidence="2" key="1">
    <citation type="submission" date="2023-03" db="EMBL/GenBank/DDBJ databases">
        <title>Amycolatopsis taiwanensis NBRC 103393.</title>
        <authorList>
            <person name="Ichikawa N."/>
            <person name="Sato H."/>
            <person name="Tonouchi N."/>
        </authorList>
    </citation>
    <scope>NUCLEOTIDE SEQUENCE</scope>
    <source>
        <strain evidence="2">NBRC 103393</strain>
    </source>
</reference>
<evidence type="ECO:0000259" key="1">
    <source>
        <dbReference type="Pfam" id="PF04471"/>
    </source>
</evidence>
<accession>A0A9W6VDP1</accession>
<dbReference type="Gene3D" id="3.40.1350.10">
    <property type="match status" value="1"/>
</dbReference>
<dbReference type="AlphaFoldDB" id="A0A9W6VDP1"/>
<dbReference type="InterPro" id="IPR011335">
    <property type="entry name" value="Restrct_endonuc-II-like"/>
</dbReference>
<evidence type="ECO:0000313" key="3">
    <source>
        <dbReference type="Proteomes" id="UP001165136"/>
    </source>
</evidence>
<dbReference type="Pfam" id="PF04471">
    <property type="entry name" value="Mrr_cat"/>
    <property type="match status" value="1"/>
</dbReference>
<sequence>MARKKRPEWLDYEKLAAKIIAELRPHATVTHDDYVVGHESEARRQIDVTARWMDDQAERLLIVQVRDYKRRADVNVVGEFKSVIHDVRADRGILICSGGFSKTAITYARNIGIELFSLSDGESRRWELELTVPTLWHRYIPYIRMASQVHIKDAPLNIQLREDKSLPLICSDGVTPYDLVAEFKAAWDSGALSYEPDKEHAFPVEGTLLLAGLRPSGEVQLCETKSIKVTYTVERATYLGQLKPLDYRGLIDHLDNQNFLPSYLAMEFPPLESDTWTKITHPDRLAINVAGFFITAEDARISTAQYENLNFRYLGP</sequence>
<dbReference type="GO" id="GO:0009307">
    <property type="term" value="P:DNA restriction-modification system"/>
    <property type="evidence" value="ECO:0007669"/>
    <property type="project" value="InterPro"/>
</dbReference>
<protein>
    <recommendedName>
        <fullName evidence="1">Restriction endonuclease type IV Mrr domain-containing protein</fullName>
    </recommendedName>
</protein>
<organism evidence="2 3">
    <name type="scientific">Amycolatopsis taiwanensis</name>
    <dbReference type="NCBI Taxonomy" id="342230"/>
    <lineage>
        <taxon>Bacteria</taxon>
        <taxon>Bacillati</taxon>
        <taxon>Actinomycetota</taxon>
        <taxon>Actinomycetes</taxon>
        <taxon>Pseudonocardiales</taxon>
        <taxon>Pseudonocardiaceae</taxon>
        <taxon>Amycolatopsis</taxon>
    </lineage>
</organism>
<dbReference type="InterPro" id="IPR011856">
    <property type="entry name" value="tRNA_endonuc-like_dom_sf"/>
</dbReference>
<dbReference type="SUPFAM" id="SSF52980">
    <property type="entry name" value="Restriction endonuclease-like"/>
    <property type="match status" value="1"/>
</dbReference>
<keyword evidence="3" id="KW-1185">Reference proteome</keyword>
<dbReference type="EMBL" id="BSTI01000001">
    <property type="protein sequence ID" value="GLY63652.1"/>
    <property type="molecule type" value="Genomic_DNA"/>
</dbReference>
<evidence type="ECO:0000313" key="2">
    <source>
        <dbReference type="EMBL" id="GLY63652.1"/>
    </source>
</evidence>
<feature type="domain" description="Restriction endonuclease type IV Mrr" evidence="1">
    <location>
        <begin position="39"/>
        <end position="117"/>
    </location>
</feature>
<dbReference type="GO" id="GO:0003677">
    <property type="term" value="F:DNA binding"/>
    <property type="evidence" value="ECO:0007669"/>
    <property type="project" value="InterPro"/>
</dbReference>
<comment type="caution">
    <text evidence="2">The sequence shown here is derived from an EMBL/GenBank/DDBJ whole genome shotgun (WGS) entry which is preliminary data.</text>
</comment>
<proteinExistence type="predicted"/>
<dbReference type="InterPro" id="IPR007560">
    <property type="entry name" value="Restrct_endonuc_IV_Mrr"/>
</dbReference>
<name>A0A9W6VDP1_9PSEU</name>